<name>A0A336N9M0_CULSO</name>
<feature type="repeat" description="ANK" evidence="3">
    <location>
        <begin position="152"/>
        <end position="184"/>
    </location>
</feature>
<sequence>MSSSYNKESLLEACSKGNIARFREIIQKWDSTNRDSIIDVKDNHNFGALHHAVRSCNLEMVQAVLEYKDVFDMTVRSFEGWSCLFLCCCYPKRVPVEIFTAILEASENVSELMAIRNNEEVSVLHKAVEMGRQDYIKELFRFNCDPNPLDLDRESPLHYAVRNGDIDMIKLLIETGKSNAKISNYTDFEPLCLVIGMDYEDTKKLEIIQYLLPYTYSEDPTKSGYFSVFEILKPLVLSCRKTNTIISQFLINSFYIEQFNSKYWLIRKLEKASNHSHIVCAFFHDEICRYDQYYCLLFKHMNIEANIIRVILELIMSEKSDAMCLAVETSRALLNIHFDSFLKEEFLYQHPPEFEMFLSNFEQIPHPKLLFHFVYQLLDPETEPKLFDLIFCCFTVCNPNDTPQIFRMTFQILIPFVIKDYHYAALLQECNNHDALDEIQTFIPYAFVSKMIPLYSQTGDHLCQLKSFTLKRLCRDTIRMKVAENVTSPKEFINRIVDLTLPETLKCYLLHICDTSWIKGLKIN</sequence>
<dbReference type="InterPro" id="IPR036770">
    <property type="entry name" value="Ankyrin_rpt-contain_sf"/>
</dbReference>
<dbReference type="Gene3D" id="1.25.40.20">
    <property type="entry name" value="Ankyrin repeat-containing domain"/>
    <property type="match status" value="2"/>
</dbReference>
<keyword evidence="2 3" id="KW-0040">ANK repeat</keyword>
<evidence type="ECO:0000256" key="3">
    <source>
        <dbReference type="PROSITE-ProRule" id="PRU00023"/>
    </source>
</evidence>
<dbReference type="PANTHER" id="PTHR24198:SF165">
    <property type="entry name" value="ANKYRIN REPEAT-CONTAINING PROTEIN-RELATED"/>
    <property type="match status" value="1"/>
</dbReference>
<dbReference type="VEuPathDB" id="VectorBase:CSON010084"/>
<dbReference type="PANTHER" id="PTHR24198">
    <property type="entry name" value="ANKYRIN REPEAT AND PROTEIN KINASE DOMAIN-CONTAINING PROTEIN"/>
    <property type="match status" value="1"/>
</dbReference>
<keyword evidence="1" id="KW-0677">Repeat</keyword>
<dbReference type="PROSITE" id="PS50088">
    <property type="entry name" value="ANK_REPEAT"/>
    <property type="match status" value="1"/>
</dbReference>
<protein>
    <submittedName>
        <fullName evidence="5">CSON010084 protein</fullName>
    </submittedName>
</protein>
<evidence type="ECO:0000259" key="4">
    <source>
        <dbReference type="PROSITE" id="PS50225"/>
    </source>
</evidence>
<dbReference type="PROSITE" id="PS50225">
    <property type="entry name" value="SOCS"/>
    <property type="match status" value="1"/>
</dbReference>
<feature type="domain" description="SOCS box" evidence="4">
    <location>
        <begin position="469"/>
        <end position="509"/>
    </location>
</feature>
<gene>
    <name evidence="5" type="primary">CSON010084</name>
</gene>
<dbReference type="AlphaFoldDB" id="A0A336N9M0"/>
<accession>A0A336N9M0</accession>
<dbReference type="Pfam" id="PF12796">
    <property type="entry name" value="Ank_2"/>
    <property type="match status" value="1"/>
</dbReference>
<dbReference type="EMBL" id="UFQT01004099">
    <property type="protein sequence ID" value="SSX35498.1"/>
    <property type="molecule type" value="Genomic_DNA"/>
</dbReference>
<evidence type="ECO:0000256" key="2">
    <source>
        <dbReference type="ARBA" id="ARBA00023043"/>
    </source>
</evidence>
<dbReference type="SMART" id="SM00248">
    <property type="entry name" value="ANK"/>
    <property type="match status" value="4"/>
</dbReference>
<dbReference type="InterPro" id="IPR001496">
    <property type="entry name" value="SOCS_box"/>
</dbReference>
<reference evidence="5" key="1">
    <citation type="submission" date="2018-07" db="EMBL/GenBank/DDBJ databases">
        <authorList>
            <person name="Quirk P.G."/>
            <person name="Krulwich T.A."/>
        </authorList>
    </citation>
    <scope>NUCLEOTIDE SEQUENCE</scope>
</reference>
<organism evidence="5">
    <name type="scientific">Culicoides sonorensis</name>
    <name type="common">Biting midge</name>
    <dbReference type="NCBI Taxonomy" id="179676"/>
    <lineage>
        <taxon>Eukaryota</taxon>
        <taxon>Metazoa</taxon>
        <taxon>Ecdysozoa</taxon>
        <taxon>Arthropoda</taxon>
        <taxon>Hexapoda</taxon>
        <taxon>Insecta</taxon>
        <taxon>Pterygota</taxon>
        <taxon>Neoptera</taxon>
        <taxon>Endopterygota</taxon>
        <taxon>Diptera</taxon>
        <taxon>Nematocera</taxon>
        <taxon>Chironomoidea</taxon>
        <taxon>Ceratopogonidae</taxon>
        <taxon>Ceratopogoninae</taxon>
        <taxon>Culicoides</taxon>
        <taxon>Monoculicoides</taxon>
    </lineage>
</organism>
<evidence type="ECO:0000313" key="5">
    <source>
        <dbReference type="EMBL" id="SSX35498.1"/>
    </source>
</evidence>
<dbReference type="PROSITE" id="PS50297">
    <property type="entry name" value="ANK_REP_REGION"/>
    <property type="match status" value="1"/>
</dbReference>
<evidence type="ECO:0000256" key="1">
    <source>
        <dbReference type="ARBA" id="ARBA00022737"/>
    </source>
</evidence>
<proteinExistence type="predicted"/>
<dbReference type="SUPFAM" id="SSF48403">
    <property type="entry name" value="Ankyrin repeat"/>
    <property type="match status" value="1"/>
</dbReference>
<dbReference type="InterPro" id="IPR002110">
    <property type="entry name" value="Ankyrin_rpt"/>
</dbReference>